<name>A0A9P5NW39_GYMJU</name>
<keyword evidence="1" id="KW-0677">Repeat</keyword>
<gene>
    <name evidence="3" type="ORF">CPB84DRAFT_1726850</name>
</gene>
<dbReference type="PANTHER" id="PTHR10039:SF14">
    <property type="entry name" value="NACHT DOMAIN-CONTAINING PROTEIN"/>
    <property type="match status" value="1"/>
</dbReference>
<dbReference type="OrthoDB" id="5967843at2759"/>
<evidence type="ECO:0000256" key="1">
    <source>
        <dbReference type="ARBA" id="ARBA00022737"/>
    </source>
</evidence>
<protein>
    <recommendedName>
        <fullName evidence="2">Nephrocystin 3-like N-terminal domain-containing protein</fullName>
    </recommendedName>
</protein>
<accession>A0A9P5NW39</accession>
<keyword evidence="4" id="KW-1185">Reference proteome</keyword>
<dbReference type="Proteomes" id="UP000724874">
    <property type="component" value="Unassembled WGS sequence"/>
</dbReference>
<dbReference type="Pfam" id="PF24883">
    <property type="entry name" value="NPHP3_N"/>
    <property type="match status" value="1"/>
</dbReference>
<dbReference type="PANTHER" id="PTHR10039">
    <property type="entry name" value="AMELOGENIN"/>
    <property type="match status" value="1"/>
</dbReference>
<dbReference type="InterPro" id="IPR027417">
    <property type="entry name" value="P-loop_NTPase"/>
</dbReference>
<dbReference type="EMBL" id="JADNYJ010000021">
    <property type="protein sequence ID" value="KAF8905846.1"/>
    <property type="molecule type" value="Genomic_DNA"/>
</dbReference>
<evidence type="ECO:0000313" key="4">
    <source>
        <dbReference type="Proteomes" id="UP000724874"/>
    </source>
</evidence>
<evidence type="ECO:0000259" key="2">
    <source>
        <dbReference type="Pfam" id="PF24883"/>
    </source>
</evidence>
<reference evidence="3" key="1">
    <citation type="submission" date="2020-11" db="EMBL/GenBank/DDBJ databases">
        <authorList>
            <consortium name="DOE Joint Genome Institute"/>
            <person name="Ahrendt S."/>
            <person name="Riley R."/>
            <person name="Andreopoulos W."/>
            <person name="LaButti K."/>
            <person name="Pangilinan J."/>
            <person name="Ruiz-duenas F.J."/>
            <person name="Barrasa J.M."/>
            <person name="Sanchez-Garcia M."/>
            <person name="Camarero S."/>
            <person name="Miyauchi S."/>
            <person name="Serrano A."/>
            <person name="Linde D."/>
            <person name="Babiker R."/>
            <person name="Drula E."/>
            <person name="Ayuso-Fernandez I."/>
            <person name="Pacheco R."/>
            <person name="Padilla G."/>
            <person name="Ferreira P."/>
            <person name="Barriuso J."/>
            <person name="Kellner H."/>
            <person name="Castanera R."/>
            <person name="Alfaro M."/>
            <person name="Ramirez L."/>
            <person name="Pisabarro A.G."/>
            <person name="Kuo A."/>
            <person name="Tritt A."/>
            <person name="Lipzen A."/>
            <person name="He G."/>
            <person name="Yan M."/>
            <person name="Ng V."/>
            <person name="Cullen D."/>
            <person name="Martin F."/>
            <person name="Rosso M.-N."/>
            <person name="Henrissat B."/>
            <person name="Hibbett D."/>
            <person name="Martinez A.T."/>
            <person name="Grigoriev I.V."/>
        </authorList>
    </citation>
    <scope>NUCLEOTIDE SEQUENCE</scope>
    <source>
        <strain evidence="3">AH 44721</strain>
    </source>
</reference>
<sequence length="343" mass="38737">MHNSAIVSSQAKCHPGTREAVLDRLVKWALSVPYENSIIWLHGPAGTGKSAIQRTLAEKLQSMKLLLASFFFFRTDQGRNSAEHFITTIAHQLSLSIPATKPYIENAVQRDSHIIYKSLMEQAFRLIIEPLSMVVEEGDLEAYRCPRVIIVDGLDECVDSSQQLTILDALHHIIKSVPIPFAVIVASRPEPDIRGAFSYGDLEKVSSPVTLDDFFNPDADIKKYLVDMFQFARHNHHLKSTLPSTMRPSSEVIDKLVRKASGQFIYASTVENSSVHLDTNQPSAWTSYSAFRLQKKQQTVQRAGQFIFCDIYEHREGNPEICLAYTWGYTSQLHFSNWDGSAY</sequence>
<comment type="caution">
    <text evidence="3">The sequence shown here is derived from an EMBL/GenBank/DDBJ whole genome shotgun (WGS) entry which is preliminary data.</text>
</comment>
<organism evidence="3 4">
    <name type="scientific">Gymnopilus junonius</name>
    <name type="common">Spectacular rustgill mushroom</name>
    <name type="synonym">Gymnopilus spectabilis subsp. junonius</name>
    <dbReference type="NCBI Taxonomy" id="109634"/>
    <lineage>
        <taxon>Eukaryota</taxon>
        <taxon>Fungi</taxon>
        <taxon>Dikarya</taxon>
        <taxon>Basidiomycota</taxon>
        <taxon>Agaricomycotina</taxon>
        <taxon>Agaricomycetes</taxon>
        <taxon>Agaricomycetidae</taxon>
        <taxon>Agaricales</taxon>
        <taxon>Agaricineae</taxon>
        <taxon>Hymenogastraceae</taxon>
        <taxon>Gymnopilus</taxon>
    </lineage>
</organism>
<dbReference type="SUPFAM" id="SSF52540">
    <property type="entry name" value="P-loop containing nucleoside triphosphate hydrolases"/>
    <property type="match status" value="1"/>
</dbReference>
<feature type="domain" description="Nephrocystin 3-like N-terminal" evidence="2">
    <location>
        <begin position="27"/>
        <end position="188"/>
    </location>
</feature>
<dbReference type="Gene3D" id="3.40.50.300">
    <property type="entry name" value="P-loop containing nucleotide triphosphate hydrolases"/>
    <property type="match status" value="1"/>
</dbReference>
<evidence type="ECO:0000313" key="3">
    <source>
        <dbReference type="EMBL" id="KAF8905846.1"/>
    </source>
</evidence>
<proteinExistence type="predicted"/>
<dbReference type="InterPro" id="IPR056884">
    <property type="entry name" value="NPHP3-like_N"/>
</dbReference>
<dbReference type="AlphaFoldDB" id="A0A9P5NW39"/>